<gene>
    <name evidence="2" type="ORF">A5642_20265</name>
</gene>
<evidence type="ECO:0000313" key="2">
    <source>
        <dbReference type="EMBL" id="OBA87361.1"/>
    </source>
</evidence>
<accession>A0A1A0MQL6</accession>
<proteinExistence type="predicted"/>
<organism evidence="2 3">
    <name type="scientific">Mycolicibacterium mucogenicum</name>
    <name type="common">Mycobacterium mucogenicum</name>
    <dbReference type="NCBI Taxonomy" id="56689"/>
    <lineage>
        <taxon>Bacteria</taxon>
        <taxon>Bacillati</taxon>
        <taxon>Actinomycetota</taxon>
        <taxon>Actinomycetes</taxon>
        <taxon>Mycobacteriales</taxon>
        <taxon>Mycobacteriaceae</taxon>
        <taxon>Mycolicibacterium</taxon>
    </lineage>
</organism>
<evidence type="ECO:0000313" key="3">
    <source>
        <dbReference type="Proteomes" id="UP000093962"/>
    </source>
</evidence>
<reference evidence="2 3" key="1">
    <citation type="submission" date="2016-06" db="EMBL/GenBank/DDBJ databases">
        <authorList>
            <person name="Kjaerup R.B."/>
            <person name="Dalgaard T.S."/>
            <person name="Juul-Madsen H.R."/>
        </authorList>
    </citation>
    <scope>NUCLEOTIDE SEQUENCE [LARGE SCALE GENOMIC DNA]</scope>
    <source>
        <strain evidence="2 3">1199456.5</strain>
    </source>
</reference>
<feature type="compositionally biased region" description="Acidic residues" evidence="1">
    <location>
        <begin position="53"/>
        <end position="68"/>
    </location>
</feature>
<protein>
    <submittedName>
        <fullName evidence="2">Uncharacterized protein</fullName>
    </submittedName>
</protein>
<sequence length="68" mass="7428">MTPEQFPDAVPDADAVEQSRDVQEQALDDEAAVSGRENPPTEAAAHDWLEQSADVEIDVDEDDFGRDA</sequence>
<dbReference type="Proteomes" id="UP000093962">
    <property type="component" value="Unassembled WGS sequence"/>
</dbReference>
<dbReference type="AlphaFoldDB" id="A0A1A0MQL6"/>
<comment type="caution">
    <text evidence="2">The sequence shown here is derived from an EMBL/GenBank/DDBJ whole genome shotgun (WGS) entry which is preliminary data.</text>
</comment>
<dbReference type="OrthoDB" id="4752781at2"/>
<dbReference type="RefSeq" id="WP_061000698.1">
    <property type="nucleotide sequence ID" value="NZ_LSKA01000102.1"/>
</dbReference>
<dbReference type="EMBL" id="LZSF01000128">
    <property type="protein sequence ID" value="OBA87361.1"/>
    <property type="molecule type" value="Genomic_DNA"/>
</dbReference>
<feature type="region of interest" description="Disordered" evidence="1">
    <location>
        <begin position="1"/>
        <end position="68"/>
    </location>
</feature>
<evidence type="ECO:0000256" key="1">
    <source>
        <dbReference type="SAM" id="MobiDB-lite"/>
    </source>
</evidence>
<name>A0A1A0MQL6_MYCMU</name>